<dbReference type="EC" id="2.3.1.-" evidence="5"/>
<evidence type="ECO:0000259" key="4">
    <source>
        <dbReference type="PROSITE" id="PS51186"/>
    </source>
</evidence>
<accession>A0A857JG70</accession>
<evidence type="ECO:0000256" key="1">
    <source>
        <dbReference type="ARBA" id="ARBA00022679"/>
    </source>
</evidence>
<dbReference type="PROSITE" id="PS51186">
    <property type="entry name" value="GNAT"/>
    <property type="match status" value="1"/>
</dbReference>
<reference evidence="5 6" key="1">
    <citation type="submission" date="2019-12" db="EMBL/GenBank/DDBJ databases">
        <title>Genome sequencing and assembly of endphytes of Porphyra tenera.</title>
        <authorList>
            <person name="Park J.M."/>
            <person name="Shin R."/>
            <person name="Jo S.H."/>
        </authorList>
    </citation>
    <scope>NUCLEOTIDE SEQUENCE [LARGE SCALE GENOMIC DNA]</scope>
    <source>
        <strain evidence="5 6">GPM4</strain>
    </source>
</reference>
<keyword evidence="1 5" id="KW-0808">Transferase</keyword>
<proteinExistence type="inferred from homology"/>
<dbReference type="InterPro" id="IPR000182">
    <property type="entry name" value="GNAT_dom"/>
</dbReference>
<dbReference type="EMBL" id="CP047656">
    <property type="protein sequence ID" value="QHJ11005.1"/>
    <property type="molecule type" value="Genomic_DNA"/>
</dbReference>
<dbReference type="Gene3D" id="3.40.630.30">
    <property type="match status" value="1"/>
</dbReference>
<dbReference type="PANTHER" id="PTHR43792:SF8">
    <property type="entry name" value="[RIBOSOMAL PROTEIN US5]-ALANINE N-ACETYLTRANSFERASE"/>
    <property type="match status" value="1"/>
</dbReference>
<protein>
    <submittedName>
        <fullName evidence="5">Ribosomal-protein-serine acetyltransferase</fullName>
        <ecNumber evidence="5">2.3.1.-</ecNumber>
    </submittedName>
</protein>
<dbReference type="KEGG" id="pmes:FX988_01227"/>
<evidence type="ECO:0000256" key="3">
    <source>
        <dbReference type="ARBA" id="ARBA00038502"/>
    </source>
</evidence>
<evidence type="ECO:0000313" key="6">
    <source>
        <dbReference type="Proteomes" id="UP000464524"/>
    </source>
</evidence>
<dbReference type="InterPro" id="IPR016181">
    <property type="entry name" value="Acyl_CoA_acyltransferase"/>
</dbReference>
<evidence type="ECO:0000313" key="5">
    <source>
        <dbReference type="EMBL" id="QHJ11005.1"/>
    </source>
</evidence>
<keyword evidence="2 5" id="KW-0012">Acyltransferase</keyword>
<gene>
    <name evidence="5" type="ORF">FX988_01227</name>
</gene>
<dbReference type="PANTHER" id="PTHR43792">
    <property type="entry name" value="GNAT FAMILY, PUTATIVE (AFU_ORTHOLOGUE AFUA_3G00765)-RELATED-RELATED"/>
    <property type="match status" value="1"/>
</dbReference>
<sequence length="163" mass="18327">MFALRNFTAADKPQLIKCLNNTNLTRFLSSRIPSPYSEDDAIWWIDHGSKNGIIRAIEVDGECVGCVGAEPGQFEYTYSAEVGYWLAEHTWSRGYASKALSLLIDEVKRTSEIVRLHANVFEGNQASCKVLEKCGFTAEGYLKRAVYKGGSFYDTHLYAKVIR</sequence>
<dbReference type="InterPro" id="IPR051531">
    <property type="entry name" value="N-acetyltransferase"/>
</dbReference>
<name>A0A857JG70_9ALTE</name>
<evidence type="ECO:0000256" key="2">
    <source>
        <dbReference type="ARBA" id="ARBA00023315"/>
    </source>
</evidence>
<dbReference type="Proteomes" id="UP000464524">
    <property type="component" value="Chromosome"/>
</dbReference>
<dbReference type="AlphaFoldDB" id="A0A857JG70"/>
<dbReference type="GO" id="GO:0016747">
    <property type="term" value="F:acyltransferase activity, transferring groups other than amino-acyl groups"/>
    <property type="evidence" value="ECO:0007669"/>
    <property type="project" value="InterPro"/>
</dbReference>
<dbReference type="OrthoDB" id="9801656at2"/>
<dbReference type="Pfam" id="PF13302">
    <property type="entry name" value="Acetyltransf_3"/>
    <property type="match status" value="1"/>
</dbReference>
<dbReference type="RefSeq" id="WP_160178796.1">
    <property type="nucleotide sequence ID" value="NZ_CP047656.1"/>
</dbReference>
<feature type="domain" description="N-acetyltransferase" evidence="4">
    <location>
        <begin position="2"/>
        <end position="159"/>
    </location>
</feature>
<comment type="similarity">
    <text evidence="3">Belongs to the acetyltransferase family. RimJ subfamily.</text>
</comment>
<keyword evidence="6" id="KW-1185">Reference proteome</keyword>
<dbReference type="SUPFAM" id="SSF55729">
    <property type="entry name" value="Acyl-CoA N-acyltransferases (Nat)"/>
    <property type="match status" value="1"/>
</dbReference>
<organism evidence="5 6">
    <name type="scientific">Paraglaciecola mesophila</name>
    <dbReference type="NCBI Taxonomy" id="197222"/>
    <lineage>
        <taxon>Bacteria</taxon>
        <taxon>Pseudomonadati</taxon>
        <taxon>Pseudomonadota</taxon>
        <taxon>Gammaproteobacteria</taxon>
        <taxon>Alteromonadales</taxon>
        <taxon>Alteromonadaceae</taxon>
        <taxon>Paraglaciecola</taxon>
    </lineage>
</organism>